<dbReference type="Proteomes" id="UP000000814">
    <property type="component" value="Chromosome"/>
</dbReference>
<evidence type="ECO:0000256" key="1">
    <source>
        <dbReference type="SAM" id="Phobius"/>
    </source>
</evidence>
<dbReference type="EMBL" id="AE001437">
    <property type="protein sequence ID" value="AAK81018.1"/>
    <property type="molecule type" value="Genomic_DNA"/>
</dbReference>
<dbReference type="Gene3D" id="2.170.120.30">
    <property type="match status" value="2"/>
</dbReference>
<name>Q97EN2_CLOAB</name>
<dbReference type="RefSeq" id="WP_010966359.1">
    <property type="nucleotide sequence ID" value="NC_003030.1"/>
</dbReference>
<dbReference type="InterPro" id="IPR053154">
    <property type="entry name" value="c-di-AMP_regulator"/>
</dbReference>
<keyword evidence="1" id="KW-0472">Membrane</keyword>
<reference evidence="2 3" key="1">
    <citation type="journal article" date="2001" name="J. Bacteriol.">
        <title>Genome sequence and comparative analysis of the solvent-producing bacterium Clostridium acetobutylicum.</title>
        <authorList>
            <person name="Nolling J."/>
            <person name="Breton G."/>
            <person name="Omelchenko M.V."/>
            <person name="Makarova K.S."/>
            <person name="Zeng Q."/>
            <person name="Gibson R."/>
            <person name="Lee H.M."/>
            <person name="Dubois J."/>
            <person name="Qiu D."/>
            <person name="Hitti J."/>
            <person name="Wolf Y.I."/>
            <person name="Tatusov R.L."/>
            <person name="Sabathe F."/>
            <person name="Doucette-Stamm L."/>
            <person name="Soucaille P."/>
            <person name="Daly M.J."/>
            <person name="Bennett G.N."/>
            <person name="Koonin E.V."/>
            <person name="Smith D.R."/>
        </authorList>
    </citation>
    <scope>NUCLEOTIDE SEQUENCE [LARGE SCALE GENOMIC DNA]</scope>
    <source>
        <strain evidence="3">ATCC 824 / DSM 792 / JCM 1419 / LMG 5710 / VKM B-1787</strain>
    </source>
</reference>
<dbReference type="KEGG" id="cac:CA_C3078"/>
<feature type="transmembrane region" description="Helical" evidence="1">
    <location>
        <begin position="9"/>
        <end position="26"/>
    </location>
</feature>
<proteinExistence type="predicted"/>
<dbReference type="PANTHER" id="PTHR37804:SF1">
    <property type="entry name" value="CDAA REGULATORY PROTEIN CDAR"/>
    <property type="match status" value="1"/>
</dbReference>
<dbReference type="HOGENOM" id="CLU_039811_4_1_9"/>
<organism evidence="2 3">
    <name type="scientific">Clostridium acetobutylicum (strain ATCC 824 / DSM 792 / JCM 1419 / IAM 19013 / LMG 5710 / NBRC 13948 / NRRL B-527 / VKM B-1787 / 2291 / W)</name>
    <dbReference type="NCBI Taxonomy" id="272562"/>
    <lineage>
        <taxon>Bacteria</taxon>
        <taxon>Bacillati</taxon>
        <taxon>Bacillota</taxon>
        <taxon>Clostridia</taxon>
        <taxon>Eubacteriales</taxon>
        <taxon>Clostridiaceae</taxon>
        <taxon>Clostridium</taxon>
    </lineage>
</organism>
<sequence length="403" mass="43825">MEKKTKQEIVIRIMCFIAAFCLWLYISNYENPIKTYKIKNIPVTINNTDVLKDNNLALAPNQKFQITVTIKGNATDVYRVKPSEFKIAADISAYAVKKGENKIPVEIVKSPGNVSIVQEENMWVNVKIDKIIKKNVSVVIKKQAKSNYLTGIYDAFPTPSKVSVSGASEIVLNVDHVEGIVDIKNEDEDSFVSKVKLEAVDAKGNVIGNVAIDNKEIDATLTKRKKSKTVGINVKTTGQSPSGVKIKSITPSTNTIQIVGVGDNVNNLSSIDTEPIDLSKISVGETVQVKLIVPEGVRLTNSNDSINVRLDTDNTVQKTFKVNITTSNLGQDLKAQLSNTTLDVVASGYGTDINNVKDGDIKANLDLSNLAEGNYSQSVNVTLPSGLTKVSQDVDKVNVTITK</sequence>
<dbReference type="AlphaFoldDB" id="Q97EN2"/>
<evidence type="ECO:0000313" key="3">
    <source>
        <dbReference type="Proteomes" id="UP000000814"/>
    </source>
</evidence>
<keyword evidence="1" id="KW-0812">Transmembrane</keyword>
<dbReference type="InterPro" id="IPR012505">
    <property type="entry name" value="YbbR"/>
</dbReference>
<dbReference type="Gene3D" id="2.170.120.40">
    <property type="entry name" value="YbbR-like domain"/>
    <property type="match status" value="1"/>
</dbReference>
<dbReference type="eggNOG" id="COG4856">
    <property type="taxonomic scope" value="Bacteria"/>
</dbReference>
<dbReference type="STRING" id="272562.CA_C3078"/>
<evidence type="ECO:0000313" key="2">
    <source>
        <dbReference type="EMBL" id="AAK81018.1"/>
    </source>
</evidence>
<dbReference type="PATRIC" id="fig|272562.8.peg.3261"/>
<keyword evidence="3" id="KW-1185">Reference proteome</keyword>
<dbReference type="PIR" id="G97278">
    <property type="entry name" value="G97278"/>
</dbReference>
<dbReference type="DNASU" id="1119261"/>
<protein>
    <submittedName>
        <fullName evidence="2">Uncharacterized secreted protein, YBBR Bacillus subtilis homolog</fullName>
    </submittedName>
</protein>
<gene>
    <name evidence="2" type="ordered locus">CA_C3078</name>
</gene>
<dbReference type="PANTHER" id="PTHR37804">
    <property type="entry name" value="CDAA REGULATORY PROTEIN CDAR"/>
    <property type="match status" value="1"/>
</dbReference>
<dbReference type="GeneID" id="44999565"/>
<accession>Q97EN2</accession>
<dbReference type="Pfam" id="PF07949">
    <property type="entry name" value="YbbR"/>
    <property type="match status" value="4"/>
</dbReference>
<keyword evidence="1" id="KW-1133">Transmembrane helix</keyword>
<dbReference type="OrthoDB" id="2111604at2"/>